<keyword evidence="2" id="KW-1185">Reference proteome</keyword>
<dbReference type="VEuPathDB" id="VectorBase:GMOY004795"/>
<dbReference type="EMBL" id="CCAG010015780">
    <property type="status" value="NOT_ANNOTATED_CDS"/>
    <property type="molecule type" value="Genomic_DNA"/>
</dbReference>
<accession>A0A1B0FLT9</accession>
<dbReference type="AlphaFoldDB" id="A0A1B0FLT9"/>
<dbReference type="EnsemblMetazoa" id="GMOY004795-RA">
    <property type="protein sequence ID" value="GMOY004795-PA"/>
    <property type="gene ID" value="GMOY004795"/>
</dbReference>
<evidence type="ECO:0000313" key="2">
    <source>
        <dbReference type="Proteomes" id="UP000092444"/>
    </source>
</evidence>
<dbReference type="Proteomes" id="UP000092444">
    <property type="component" value="Unassembled WGS sequence"/>
</dbReference>
<name>A0A1B0FLT9_GLOMM</name>
<protein>
    <submittedName>
        <fullName evidence="1">Uncharacterized protein</fullName>
    </submittedName>
</protein>
<proteinExistence type="predicted"/>
<reference evidence="1" key="1">
    <citation type="submission" date="2020-05" db="UniProtKB">
        <authorList>
            <consortium name="EnsemblMetazoa"/>
        </authorList>
    </citation>
    <scope>IDENTIFICATION</scope>
    <source>
        <strain evidence="1">Yale</strain>
    </source>
</reference>
<organism evidence="1 2">
    <name type="scientific">Glossina morsitans morsitans</name>
    <name type="common">Savannah tsetse fly</name>
    <dbReference type="NCBI Taxonomy" id="37546"/>
    <lineage>
        <taxon>Eukaryota</taxon>
        <taxon>Metazoa</taxon>
        <taxon>Ecdysozoa</taxon>
        <taxon>Arthropoda</taxon>
        <taxon>Hexapoda</taxon>
        <taxon>Insecta</taxon>
        <taxon>Pterygota</taxon>
        <taxon>Neoptera</taxon>
        <taxon>Endopterygota</taxon>
        <taxon>Diptera</taxon>
        <taxon>Brachycera</taxon>
        <taxon>Muscomorpha</taxon>
        <taxon>Hippoboscoidea</taxon>
        <taxon>Glossinidae</taxon>
        <taxon>Glossina</taxon>
    </lineage>
</organism>
<sequence>MINAVSVHENIHLHTVASFTTGAPTTL</sequence>
<evidence type="ECO:0000313" key="1">
    <source>
        <dbReference type="EnsemblMetazoa" id="GMOY004795-PA"/>
    </source>
</evidence>